<dbReference type="InterPro" id="IPR011701">
    <property type="entry name" value="MFS"/>
</dbReference>
<sequence>MTTIQETSTPREAGGPTGHWRRMRIWAGAHAVDDFYQGLVPAAVPYFVLQRDFSYVQASGLALAATLGSALPQVPIGLLADRFRLRWMSPLGVSLAGIGAGLSGLTPSYPLVFALLLMAGVGVAMFHPPAGRDARRAAGGSATAMSYFAAGGSVGFFVAPALVTPALDSLGMGATALFIPPAVLMGFVLLRHHNRTSDTAVKKGQRQGKDRPGRFAALTAVEVVRSTISTGLNTFISLYWIRHLEASSGLGGLALTLALGGGVAGTLLGGRLADHFGMVRTVQIGNAAMLPALWLMLICDDKYVALPLALLVGLISNIPFAVLIKLGQDYLPSRPGTAAGVTLGLAMSAGGLFMPLLGIIATHYGPRGALAVLATVPVLAMLLSAFLREPVQDEPVPAEDTPLTAP</sequence>
<keyword evidence="4 5" id="KW-0472">Membrane</keyword>
<feature type="transmembrane region" description="Helical" evidence="5">
    <location>
        <begin position="281"/>
        <end position="298"/>
    </location>
</feature>
<organism evidence="7 8">
    <name type="scientific">Streptomyces umbrinus</name>
    <dbReference type="NCBI Taxonomy" id="67370"/>
    <lineage>
        <taxon>Bacteria</taxon>
        <taxon>Bacillati</taxon>
        <taxon>Actinomycetota</taxon>
        <taxon>Actinomycetes</taxon>
        <taxon>Kitasatosporales</taxon>
        <taxon>Streptomycetaceae</taxon>
        <taxon>Streptomyces</taxon>
        <taxon>Streptomyces phaeochromogenes group</taxon>
    </lineage>
</organism>
<protein>
    <submittedName>
        <fullName evidence="7">FSR family fosmidomycin resistance protein-like MFS transporter</fullName>
    </submittedName>
</protein>
<name>A0ABU0SI42_9ACTN</name>
<evidence type="ECO:0000256" key="5">
    <source>
        <dbReference type="SAM" id="Phobius"/>
    </source>
</evidence>
<keyword evidence="2 5" id="KW-0812">Transmembrane</keyword>
<dbReference type="PANTHER" id="PTHR43129:SF1">
    <property type="entry name" value="FOSMIDOMYCIN RESISTANCE PROTEIN"/>
    <property type="match status" value="1"/>
</dbReference>
<evidence type="ECO:0000313" key="8">
    <source>
        <dbReference type="Proteomes" id="UP001230328"/>
    </source>
</evidence>
<feature type="transmembrane region" description="Helical" evidence="5">
    <location>
        <begin position="368"/>
        <end position="387"/>
    </location>
</feature>
<dbReference type="PANTHER" id="PTHR43129">
    <property type="entry name" value="FOSMIDOMYCIN RESISTANCE PROTEIN"/>
    <property type="match status" value="1"/>
</dbReference>
<feature type="domain" description="Major facilitator superfamily (MFS) profile" evidence="6">
    <location>
        <begin position="22"/>
        <end position="392"/>
    </location>
</feature>
<reference evidence="7 8" key="1">
    <citation type="submission" date="2023-07" db="EMBL/GenBank/DDBJ databases">
        <title>Comparative genomics of wheat-associated soil bacteria to identify genetic determinants of phenazine resistance.</title>
        <authorList>
            <person name="Mouncey N."/>
        </authorList>
    </citation>
    <scope>NUCLEOTIDE SEQUENCE [LARGE SCALE GENOMIC DNA]</scope>
    <source>
        <strain evidence="7 8">V2I4</strain>
    </source>
</reference>
<feature type="transmembrane region" description="Helical" evidence="5">
    <location>
        <begin position="247"/>
        <end position="269"/>
    </location>
</feature>
<accession>A0ABU0SI42</accession>
<dbReference type="Gene3D" id="1.20.1250.20">
    <property type="entry name" value="MFS general substrate transporter like domains"/>
    <property type="match status" value="2"/>
</dbReference>
<comment type="caution">
    <text evidence="7">The sequence shown here is derived from an EMBL/GenBank/DDBJ whole genome shotgun (WGS) entry which is preliminary data.</text>
</comment>
<dbReference type="Pfam" id="PF07690">
    <property type="entry name" value="MFS_1"/>
    <property type="match status" value="1"/>
</dbReference>
<keyword evidence="3 5" id="KW-1133">Transmembrane helix</keyword>
<proteinExistence type="predicted"/>
<keyword evidence="8" id="KW-1185">Reference proteome</keyword>
<evidence type="ECO:0000256" key="3">
    <source>
        <dbReference type="ARBA" id="ARBA00022989"/>
    </source>
</evidence>
<dbReference type="CDD" id="cd17478">
    <property type="entry name" value="MFS_FsR"/>
    <property type="match status" value="1"/>
</dbReference>
<evidence type="ECO:0000256" key="4">
    <source>
        <dbReference type="ARBA" id="ARBA00023136"/>
    </source>
</evidence>
<feature type="transmembrane region" description="Helical" evidence="5">
    <location>
        <begin position="169"/>
        <end position="190"/>
    </location>
</feature>
<feature type="transmembrane region" description="Helical" evidence="5">
    <location>
        <begin position="55"/>
        <end position="80"/>
    </location>
</feature>
<feature type="transmembrane region" description="Helical" evidence="5">
    <location>
        <begin position="304"/>
        <end position="326"/>
    </location>
</feature>
<dbReference type="SUPFAM" id="SSF103473">
    <property type="entry name" value="MFS general substrate transporter"/>
    <property type="match status" value="1"/>
</dbReference>
<evidence type="ECO:0000256" key="1">
    <source>
        <dbReference type="ARBA" id="ARBA00004651"/>
    </source>
</evidence>
<dbReference type="InterPro" id="IPR036259">
    <property type="entry name" value="MFS_trans_sf"/>
</dbReference>
<dbReference type="InterPro" id="IPR020846">
    <property type="entry name" value="MFS_dom"/>
</dbReference>
<feature type="transmembrane region" description="Helical" evidence="5">
    <location>
        <begin position="142"/>
        <end position="163"/>
    </location>
</feature>
<feature type="transmembrane region" description="Helical" evidence="5">
    <location>
        <begin position="338"/>
        <end position="362"/>
    </location>
</feature>
<evidence type="ECO:0000256" key="2">
    <source>
        <dbReference type="ARBA" id="ARBA00022692"/>
    </source>
</evidence>
<dbReference type="EMBL" id="JAUSZI010000002">
    <property type="protein sequence ID" value="MDQ1023238.1"/>
    <property type="molecule type" value="Genomic_DNA"/>
</dbReference>
<gene>
    <name evidence="7" type="ORF">QF035_000820</name>
</gene>
<dbReference type="PROSITE" id="PS50850">
    <property type="entry name" value="MFS"/>
    <property type="match status" value="1"/>
</dbReference>
<evidence type="ECO:0000313" key="7">
    <source>
        <dbReference type="EMBL" id="MDQ1023238.1"/>
    </source>
</evidence>
<dbReference type="Proteomes" id="UP001230328">
    <property type="component" value="Unassembled WGS sequence"/>
</dbReference>
<evidence type="ECO:0000259" key="6">
    <source>
        <dbReference type="PROSITE" id="PS50850"/>
    </source>
</evidence>
<comment type="subcellular location">
    <subcellularLocation>
        <location evidence="1">Cell membrane</location>
        <topology evidence="1">Multi-pass membrane protein</topology>
    </subcellularLocation>
</comment>